<keyword evidence="2" id="KW-1185">Reference proteome</keyword>
<accession>A0A2P7EDN5</accession>
<name>A0A2P7EDN5_9SYNE</name>
<evidence type="ECO:0000313" key="2">
    <source>
        <dbReference type="Proteomes" id="UP000240206"/>
    </source>
</evidence>
<reference evidence="2" key="1">
    <citation type="submission" date="2018-03" db="EMBL/GenBank/DDBJ databases">
        <title>Ecological and genomic features of two cosmopolitan and abundant freshwater picocyanobacteria.</title>
        <authorList>
            <person name="Cabello-Yeves P.J."/>
            <person name="Picazo A."/>
            <person name="Camacho A."/>
            <person name="Callieri C."/>
            <person name="Rosselli R."/>
            <person name="Roda-Garcia J."/>
            <person name="Coutinho F.H."/>
            <person name="Rodriguez-Valera F."/>
        </authorList>
    </citation>
    <scope>NUCLEOTIDE SEQUENCE [LARGE SCALE GENOMIC DNA]</scope>
    <source>
        <strain evidence="2">Tous</strain>
    </source>
</reference>
<dbReference type="AlphaFoldDB" id="A0A2P7EDN5"/>
<dbReference type="EMBL" id="PXVC01000037">
    <property type="protein sequence ID" value="PSI01317.1"/>
    <property type="molecule type" value="Genomic_DNA"/>
</dbReference>
<organism evidence="1 2">
    <name type="scientific">Synechococcus lacustris str. Tous</name>
    <dbReference type="NCBI Taxonomy" id="1910958"/>
    <lineage>
        <taxon>Bacteria</taxon>
        <taxon>Bacillati</taxon>
        <taxon>Cyanobacteriota</taxon>
        <taxon>Cyanophyceae</taxon>
        <taxon>Synechococcales</taxon>
        <taxon>Synechococcaceae</taxon>
        <taxon>Synechococcus</taxon>
    </lineage>
</organism>
<gene>
    <name evidence="1" type="ORF">C7K08_08410</name>
</gene>
<sequence length="169" mass="19986">MLFLNFIQHFASVIKTIFSELPQLQKQLNNCQQDLKQAKNWHADLPVPLLDRCWLKLEVLKVAELLCRLPVDASAHAPELVRFQELRNQGHNPDLAERICWDEFTAEACHLALRRYWEAQETPKYLWNLDSYLNLLRRYRSNVEQGNLSMPLLILPRGSDRQLLQCHWL</sequence>
<evidence type="ECO:0000313" key="1">
    <source>
        <dbReference type="EMBL" id="PSI01317.1"/>
    </source>
</evidence>
<proteinExistence type="predicted"/>
<dbReference type="Proteomes" id="UP000240206">
    <property type="component" value="Unassembled WGS sequence"/>
</dbReference>
<dbReference type="STRING" id="1910958.BTM30_05125"/>
<protein>
    <submittedName>
        <fullName evidence="1">Uncharacterized protein</fullName>
    </submittedName>
</protein>
<comment type="caution">
    <text evidence="1">The sequence shown here is derived from an EMBL/GenBank/DDBJ whole genome shotgun (WGS) entry which is preliminary data.</text>
</comment>